<feature type="domain" description="GH29D-like beta-sandwich" evidence="4">
    <location>
        <begin position="43"/>
        <end position="91"/>
    </location>
</feature>
<dbReference type="InterPro" id="IPR013783">
    <property type="entry name" value="Ig-like_fold"/>
</dbReference>
<accession>A0ABP9UQX8</accession>
<organism evidence="6 7">
    <name type="scientific">Haloferula sargassicola</name>
    <dbReference type="NCBI Taxonomy" id="490096"/>
    <lineage>
        <taxon>Bacteria</taxon>
        <taxon>Pseudomonadati</taxon>
        <taxon>Verrucomicrobiota</taxon>
        <taxon>Verrucomicrobiia</taxon>
        <taxon>Verrucomicrobiales</taxon>
        <taxon>Verrucomicrobiaceae</taxon>
        <taxon>Haloferula</taxon>
    </lineage>
</organism>
<dbReference type="Proteomes" id="UP001476282">
    <property type="component" value="Unassembled WGS sequence"/>
</dbReference>
<evidence type="ECO:0000259" key="5">
    <source>
        <dbReference type="Pfam" id="PF25390"/>
    </source>
</evidence>
<keyword evidence="3" id="KW-0732">Signal</keyword>
<feature type="signal peptide" evidence="3">
    <location>
        <begin position="1"/>
        <end position="27"/>
    </location>
</feature>
<dbReference type="Pfam" id="PF00415">
    <property type="entry name" value="RCC1"/>
    <property type="match status" value="1"/>
</dbReference>
<evidence type="ECO:0000256" key="1">
    <source>
        <dbReference type="ARBA" id="ARBA00022658"/>
    </source>
</evidence>
<keyword evidence="7" id="KW-1185">Reference proteome</keyword>
<dbReference type="Pfam" id="PF25390">
    <property type="entry name" value="WD40_RLD"/>
    <property type="match status" value="1"/>
</dbReference>
<dbReference type="PRINTS" id="PR00633">
    <property type="entry name" value="RCCNDNSATION"/>
</dbReference>
<dbReference type="Pfam" id="PF13290">
    <property type="entry name" value="CHB_HEX_C_1"/>
    <property type="match status" value="1"/>
</dbReference>
<name>A0ABP9UQX8_9BACT</name>
<gene>
    <name evidence="6" type="ORF">Hsar01_02339</name>
</gene>
<dbReference type="PANTHER" id="PTHR45982">
    <property type="entry name" value="REGULATOR OF CHROMOSOME CONDENSATION"/>
    <property type="match status" value="1"/>
</dbReference>
<evidence type="ECO:0000313" key="7">
    <source>
        <dbReference type="Proteomes" id="UP001476282"/>
    </source>
</evidence>
<dbReference type="InterPro" id="IPR000408">
    <property type="entry name" value="Reg_chr_condens"/>
</dbReference>
<dbReference type="RefSeq" id="WP_353567235.1">
    <property type="nucleotide sequence ID" value="NZ_BAABRI010000012.1"/>
</dbReference>
<dbReference type="SUPFAM" id="SSF50985">
    <property type="entry name" value="RCC1/BLIP-II"/>
    <property type="match status" value="1"/>
</dbReference>
<dbReference type="Gene3D" id="2.60.40.10">
    <property type="entry name" value="Immunoglobulins"/>
    <property type="match status" value="1"/>
</dbReference>
<proteinExistence type="predicted"/>
<dbReference type="Gene3D" id="2.130.10.30">
    <property type="entry name" value="Regulator of chromosome condensation 1/beta-lactamase-inhibitor protein II"/>
    <property type="match status" value="2"/>
</dbReference>
<evidence type="ECO:0000313" key="6">
    <source>
        <dbReference type="EMBL" id="GAA5483111.1"/>
    </source>
</evidence>
<sequence length="684" mass="70681">MTKKQGRQRAVWMAVMLAFCSRTEAQVATPSFEPSKVRFPTVRNVIVTCTTAQASIHFTLNGSTPTLYDPVIASGGAVEISRNQTLKAKAWLGVESSSVASMDCLITGQASIGSQHGLATSVTGRVWAWGNQANGRLGNGATTANQILDPARVLTSSGTFDNAATLSAGHQHSLVVDQLGQVWAFGYNGYGQLGNNSTTQAALPVAVLKSATAGDYLTGIRWVSAGEKFSVAVADLGGVFSWGSNASGETGLGLTTGTQKVAAAVTRGDVTGNPPLDGIVEIATGSAFAIAREKNGVEESWSEGEVWVWGLNNYGQLGIGSTTAQSRATKLKIDSSNAFVGAGGLAAGESHIAVIKVDSGNYPAGNTVWSAGIQTFGRLGNGTVSAGTQQYPVQVLKADGTPLMGIVQVASGAAHTLALDKDGHVWSWGYNAHGQLGDGTTTNRGGAVSVMDSTGSNPLSEIVSVTAGGDGTQGSSAAIDTAGRIWVWGRNNTGQLGNGESSAYATTLPVAHAQNHVAEGHPTFTLNSPSLGLPGEVSLSGMIGYVAGGTPVANPENEIDRVEFYVNGAMETSISQGPWAFGMTGVADGAYHCYASVYDLYGQVAMSNSIDFVVGYDPNADPDEDGLTNAEEDVLGTDPYSSSYNGANGAEVYHYDDLGRLIGVTGRRTHTFGYDPEGNIHSAQ</sequence>
<reference evidence="6 7" key="1">
    <citation type="submission" date="2024-02" db="EMBL/GenBank/DDBJ databases">
        <title>Haloferula sargassicola NBRC 104335.</title>
        <authorList>
            <person name="Ichikawa N."/>
            <person name="Katano-Makiyama Y."/>
            <person name="Hidaka K."/>
        </authorList>
    </citation>
    <scope>NUCLEOTIDE SEQUENCE [LARGE SCALE GENOMIC DNA]</scope>
    <source>
        <strain evidence="6 7">NBRC 104335</strain>
    </source>
</reference>
<dbReference type="InterPro" id="IPR059177">
    <property type="entry name" value="GH29D-like_dom"/>
</dbReference>
<evidence type="ECO:0000256" key="2">
    <source>
        <dbReference type="ARBA" id="ARBA00022737"/>
    </source>
</evidence>
<keyword evidence="2" id="KW-0677">Repeat</keyword>
<dbReference type="PROSITE" id="PS00626">
    <property type="entry name" value="RCC1_2"/>
    <property type="match status" value="1"/>
</dbReference>
<feature type="domain" description="RCC1-like" evidence="5">
    <location>
        <begin position="109"/>
        <end position="470"/>
    </location>
</feature>
<dbReference type="PROSITE" id="PS50012">
    <property type="entry name" value="RCC1_3"/>
    <property type="match status" value="6"/>
</dbReference>
<dbReference type="InterPro" id="IPR009091">
    <property type="entry name" value="RCC1/BLIP-II"/>
</dbReference>
<comment type="caution">
    <text evidence="6">The sequence shown here is derived from an EMBL/GenBank/DDBJ whole genome shotgun (WGS) entry which is preliminary data.</text>
</comment>
<dbReference type="PANTHER" id="PTHR45982:SF1">
    <property type="entry name" value="REGULATOR OF CHROMOSOME CONDENSATION"/>
    <property type="match status" value="1"/>
</dbReference>
<feature type="chain" id="PRO_5045746487" evidence="3">
    <location>
        <begin position="28"/>
        <end position="684"/>
    </location>
</feature>
<dbReference type="EMBL" id="BAABRI010000012">
    <property type="protein sequence ID" value="GAA5483111.1"/>
    <property type="molecule type" value="Genomic_DNA"/>
</dbReference>
<evidence type="ECO:0000256" key="3">
    <source>
        <dbReference type="SAM" id="SignalP"/>
    </source>
</evidence>
<evidence type="ECO:0000259" key="4">
    <source>
        <dbReference type="Pfam" id="PF13290"/>
    </source>
</evidence>
<dbReference type="InterPro" id="IPR058923">
    <property type="entry name" value="RCC1-like_dom"/>
</dbReference>
<dbReference type="InterPro" id="IPR051553">
    <property type="entry name" value="Ran_GTPase-activating"/>
</dbReference>
<protein>
    <submittedName>
        <fullName evidence="6">Uncharacterized protein</fullName>
    </submittedName>
</protein>
<keyword evidence="1" id="KW-0344">Guanine-nucleotide releasing factor</keyword>